<dbReference type="Proteomes" id="UP001156664">
    <property type="component" value="Unassembled WGS sequence"/>
</dbReference>
<dbReference type="SMART" id="SM00342">
    <property type="entry name" value="HTH_ARAC"/>
    <property type="match status" value="1"/>
</dbReference>
<dbReference type="PROSITE" id="PS01124">
    <property type="entry name" value="HTH_ARAC_FAMILY_2"/>
    <property type="match status" value="1"/>
</dbReference>
<dbReference type="InterPro" id="IPR020449">
    <property type="entry name" value="Tscrpt_reg_AraC-type_HTH"/>
</dbReference>
<dbReference type="InterPro" id="IPR009057">
    <property type="entry name" value="Homeodomain-like_sf"/>
</dbReference>
<keyword evidence="6" id="KW-1185">Reference proteome</keyword>
<proteinExistence type="predicted"/>
<dbReference type="InterPro" id="IPR018060">
    <property type="entry name" value="HTH_AraC"/>
</dbReference>
<evidence type="ECO:0000313" key="5">
    <source>
        <dbReference type="EMBL" id="GLR25640.1"/>
    </source>
</evidence>
<organism evidence="5 6">
    <name type="scientific">Limnobacter litoralis</name>
    <dbReference type="NCBI Taxonomy" id="481366"/>
    <lineage>
        <taxon>Bacteria</taxon>
        <taxon>Pseudomonadati</taxon>
        <taxon>Pseudomonadota</taxon>
        <taxon>Betaproteobacteria</taxon>
        <taxon>Burkholderiales</taxon>
        <taxon>Burkholderiaceae</taxon>
        <taxon>Limnobacter</taxon>
    </lineage>
</organism>
<dbReference type="PANTHER" id="PTHR47894">
    <property type="entry name" value="HTH-TYPE TRANSCRIPTIONAL REGULATOR GADX"/>
    <property type="match status" value="1"/>
</dbReference>
<dbReference type="Pfam" id="PF12625">
    <property type="entry name" value="Arabinose_bd"/>
    <property type="match status" value="1"/>
</dbReference>
<dbReference type="InterPro" id="IPR032687">
    <property type="entry name" value="AraC-type_N"/>
</dbReference>
<dbReference type="EMBL" id="BSOJ01000006">
    <property type="protein sequence ID" value="GLR25640.1"/>
    <property type="molecule type" value="Genomic_DNA"/>
</dbReference>
<dbReference type="PRINTS" id="PR00032">
    <property type="entry name" value="HTHARAC"/>
</dbReference>
<accession>A0ABQ5YM28</accession>
<dbReference type="PANTHER" id="PTHR47894:SF1">
    <property type="entry name" value="HTH-TYPE TRANSCRIPTIONAL REGULATOR VQSM"/>
    <property type="match status" value="1"/>
</dbReference>
<evidence type="ECO:0000313" key="6">
    <source>
        <dbReference type="Proteomes" id="UP001156664"/>
    </source>
</evidence>
<gene>
    <name evidence="5" type="primary">yesN</name>
    <name evidence="5" type="ORF">GCM10007875_07280</name>
</gene>
<name>A0ABQ5YM28_9BURK</name>
<keyword evidence="1" id="KW-0805">Transcription regulation</keyword>
<dbReference type="Gene3D" id="1.10.10.60">
    <property type="entry name" value="Homeodomain-like"/>
    <property type="match status" value="1"/>
</dbReference>
<reference evidence="6" key="1">
    <citation type="journal article" date="2019" name="Int. J. Syst. Evol. Microbiol.">
        <title>The Global Catalogue of Microorganisms (GCM) 10K type strain sequencing project: providing services to taxonomists for standard genome sequencing and annotation.</title>
        <authorList>
            <consortium name="The Broad Institute Genomics Platform"/>
            <consortium name="The Broad Institute Genome Sequencing Center for Infectious Disease"/>
            <person name="Wu L."/>
            <person name="Ma J."/>
        </authorList>
    </citation>
    <scope>NUCLEOTIDE SEQUENCE [LARGE SCALE GENOMIC DNA]</scope>
    <source>
        <strain evidence="6">NBRC 105857</strain>
    </source>
</reference>
<protein>
    <submittedName>
        <fullName evidence="5">AraC family transcriptional regulator</fullName>
    </submittedName>
</protein>
<keyword evidence="2" id="KW-0238">DNA-binding</keyword>
<keyword evidence="3" id="KW-0804">Transcription</keyword>
<feature type="domain" description="HTH araC/xylS-type" evidence="4">
    <location>
        <begin position="241"/>
        <end position="338"/>
    </location>
</feature>
<evidence type="ECO:0000256" key="1">
    <source>
        <dbReference type="ARBA" id="ARBA00023015"/>
    </source>
</evidence>
<dbReference type="Pfam" id="PF12833">
    <property type="entry name" value="HTH_18"/>
    <property type="match status" value="1"/>
</dbReference>
<comment type="caution">
    <text evidence="5">The sequence shown here is derived from an EMBL/GenBank/DDBJ whole genome shotgun (WGS) entry which is preliminary data.</text>
</comment>
<evidence type="ECO:0000256" key="3">
    <source>
        <dbReference type="ARBA" id="ARBA00023163"/>
    </source>
</evidence>
<evidence type="ECO:0000259" key="4">
    <source>
        <dbReference type="PROSITE" id="PS01124"/>
    </source>
</evidence>
<dbReference type="SUPFAM" id="SSF46689">
    <property type="entry name" value="Homeodomain-like"/>
    <property type="match status" value="1"/>
</dbReference>
<sequence length="338" mass="37097">MNKLGNTPTALSSWMWGLAQELIQRGLDAKTLFEQCGLDFALLNQPEARYTVAKTTDLWNKAVELTGDEALGLKVVKHITPATFHAVGLSVLASENLEQAFQRMSRFIDLITDASQMKLGFTVQGEFVVEILLREGALPATQSIDGFMALLANSGKGLGDPTLTPLRVELKRAAPSADLLPVFERYFGAPVQYGCDHLRLTYTKQAVQTRLKGGNAFVAEHLDQASQAAIDRIKPSASLAMQLSQWVRAQLATGTPGIEDAASHLNMSARNLQRKLAEENTTLGQIIDEVRQVEAKNRLKLTQDPILNIALDLGFSDSSSFSRACKRWFGKSPSELRQ</sequence>
<evidence type="ECO:0000256" key="2">
    <source>
        <dbReference type="ARBA" id="ARBA00023125"/>
    </source>
</evidence>